<dbReference type="Proteomes" id="UP000580250">
    <property type="component" value="Unassembled WGS sequence"/>
</dbReference>
<organism evidence="3 4">
    <name type="scientific">Meloidogyne enterolobii</name>
    <name type="common">Root-knot nematode worm</name>
    <name type="synonym">Meloidogyne mayaguensis</name>
    <dbReference type="NCBI Taxonomy" id="390850"/>
    <lineage>
        <taxon>Eukaryota</taxon>
        <taxon>Metazoa</taxon>
        <taxon>Ecdysozoa</taxon>
        <taxon>Nematoda</taxon>
        <taxon>Chromadorea</taxon>
        <taxon>Rhabditida</taxon>
        <taxon>Tylenchina</taxon>
        <taxon>Tylenchomorpha</taxon>
        <taxon>Tylenchoidea</taxon>
        <taxon>Meloidogynidae</taxon>
        <taxon>Meloidogyninae</taxon>
        <taxon>Meloidogyne</taxon>
    </lineage>
</organism>
<name>A0A6V7UC74_MELEN</name>
<comment type="caution">
    <text evidence="3">The sequence shown here is derived from an EMBL/GenBank/DDBJ whole genome shotgun (WGS) entry which is preliminary data.</text>
</comment>
<keyword evidence="2" id="KW-0812">Transmembrane</keyword>
<evidence type="ECO:0000256" key="1">
    <source>
        <dbReference type="SAM" id="MobiDB-lite"/>
    </source>
</evidence>
<keyword evidence="2" id="KW-1133">Transmembrane helix</keyword>
<sequence>MSIQSNNNINSNDDSTDNISEQVSLLSKSSTESRRETVERIKRGLRACEQSRNLRLKFFGFLLENWQSLAFGGTGIFAILSVLIYLWLNR</sequence>
<dbReference type="EMBL" id="CAJEWN010000046">
    <property type="protein sequence ID" value="CAD2150522.1"/>
    <property type="molecule type" value="Genomic_DNA"/>
</dbReference>
<evidence type="ECO:0000313" key="3">
    <source>
        <dbReference type="EMBL" id="CAD2150522.1"/>
    </source>
</evidence>
<feature type="compositionally biased region" description="Polar residues" evidence="1">
    <location>
        <begin position="21"/>
        <end position="30"/>
    </location>
</feature>
<accession>A0A6V7UC74</accession>
<evidence type="ECO:0000256" key="2">
    <source>
        <dbReference type="SAM" id="Phobius"/>
    </source>
</evidence>
<protein>
    <submittedName>
        <fullName evidence="3">Uncharacterized protein</fullName>
    </submittedName>
</protein>
<evidence type="ECO:0000313" key="4">
    <source>
        <dbReference type="Proteomes" id="UP000580250"/>
    </source>
</evidence>
<feature type="transmembrane region" description="Helical" evidence="2">
    <location>
        <begin position="66"/>
        <end position="88"/>
    </location>
</feature>
<gene>
    <name evidence="3" type="ORF">MENT_LOCUS10048</name>
</gene>
<keyword evidence="2" id="KW-0472">Membrane</keyword>
<feature type="compositionally biased region" description="Low complexity" evidence="1">
    <location>
        <begin position="1"/>
        <end position="20"/>
    </location>
</feature>
<dbReference type="AlphaFoldDB" id="A0A6V7UC74"/>
<proteinExistence type="predicted"/>
<reference evidence="3 4" key="1">
    <citation type="submission" date="2020-08" db="EMBL/GenBank/DDBJ databases">
        <authorList>
            <person name="Koutsovoulos G."/>
            <person name="Danchin GJ E."/>
        </authorList>
    </citation>
    <scope>NUCLEOTIDE SEQUENCE [LARGE SCALE GENOMIC DNA]</scope>
</reference>
<feature type="region of interest" description="Disordered" evidence="1">
    <location>
        <begin position="1"/>
        <end position="34"/>
    </location>
</feature>